<evidence type="ECO:0000256" key="5">
    <source>
        <dbReference type="ARBA" id="ARBA00022833"/>
    </source>
</evidence>
<dbReference type="GO" id="GO:0046872">
    <property type="term" value="F:metal ion binding"/>
    <property type="evidence" value="ECO:0007669"/>
    <property type="project" value="UniProtKB-KW"/>
</dbReference>
<feature type="compositionally biased region" description="Basic and acidic residues" evidence="9">
    <location>
        <begin position="20"/>
        <end position="30"/>
    </location>
</feature>
<keyword evidence="4" id="KW-0677">Repeat</keyword>
<dbReference type="Proteomes" id="UP000623129">
    <property type="component" value="Unassembled WGS sequence"/>
</dbReference>
<dbReference type="PROSITE" id="PS00115">
    <property type="entry name" value="RNA_POL_II_REPEAT"/>
    <property type="match status" value="1"/>
</dbReference>
<keyword evidence="3" id="KW-0479">Metal-binding</keyword>
<keyword evidence="11" id="KW-1185">Reference proteome</keyword>
<feature type="compositionally biased region" description="Polar residues" evidence="9">
    <location>
        <begin position="245"/>
        <end position="258"/>
    </location>
</feature>
<dbReference type="EMBL" id="SWLB01000015">
    <property type="protein sequence ID" value="KAF3328586.1"/>
    <property type="molecule type" value="Genomic_DNA"/>
</dbReference>
<feature type="region of interest" description="Disordered" evidence="9">
    <location>
        <begin position="175"/>
        <end position="195"/>
    </location>
</feature>
<dbReference type="InterPro" id="IPR000684">
    <property type="entry name" value="RNA_pol_II_repeat_euk"/>
</dbReference>
<feature type="region of interest" description="Disordered" evidence="9">
    <location>
        <begin position="245"/>
        <end position="292"/>
    </location>
</feature>
<evidence type="ECO:0000313" key="10">
    <source>
        <dbReference type="EMBL" id="KAF3328586.1"/>
    </source>
</evidence>
<evidence type="ECO:0000256" key="2">
    <source>
        <dbReference type="ARBA" id="ARBA00022553"/>
    </source>
</evidence>
<comment type="caution">
    <text evidence="10">The sequence shown here is derived from an EMBL/GenBank/DDBJ whole genome shotgun (WGS) entry which is preliminary data.</text>
</comment>
<comment type="subcellular location">
    <subcellularLocation>
        <location evidence="1">Nucleus</location>
    </subcellularLocation>
</comment>
<protein>
    <submittedName>
        <fullName evidence="10">DNA-directed RNA polymerase II subunit RPB1</fullName>
    </submittedName>
</protein>
<keyword evidence="7" id="KW-0804">Transcription</keyword>
<feature type="compositionally biased region" description="Polar residues" evidence="9">
    <location>
        <begin position="185"/>
        <end position="195"/>
    </location>
</feature>
<evidence type="ECO:0000256" key="7">
    <source>
        <dbReference type="ARBA" id="ARBA00023163"/>
    </source>
</evidence>
<dbReference type="AlphaFoldDB" id="A0A833V8I7"/>
<evidence type="ECO:0000313" key="11">
    <source>
        <dbReference type="Proteomes" id="UP000623129"/>
    </source>
</evidence>
<organism evidence="10 11">
    <name type="scientific">Carex littledalei</name>
    <dbReference type="NCBI Taxonomy" id="544730"/>
    <lineage>
        <taxon>Eukaryota</taxon>
        <taxon>Viridiplantae</taxon>
        <taxon>Streptophyta</taxon>
        <taxon>Embryophyta</taxon>
        <taxon>Tracheophyta</taxon>
        <taxon>Spermatophyta</taxon>
        <taxon>Magnoliopsida</taxon>
        <taxon>Liliopsida</taxon>
        <taxon>Poales</taxon>
        <taxon>Cyperaceae</taxon>
        <taxon>Cyperoideae</taxon>
        <taxon>Cariceae</taxon>
        <taxon>Carex</taxon>
        <taxon>Carex subgen. Euthyceras</taxon>
    </lineage>
</organism>
<keyword evidence="5" id="KW-0862">Zinc</keyword>
<gene>
    <name evidence="10" type="ORF">FCM35_KLT05664</name>
</gene>
<name>A0A833V8I7_9POAL</name>
<evidence type="ECO:0000256" key="8">
    <source>
        <dbReference type="ARBA" id="ARBA00023242"/>
    </source>
</evidence>
<evidence type="ECO:0000256" key="3">
    <source>
        <dbReference type="ARBA" id="ARBA00022723"/>
    </source>
</evidence>
<sequence>MARSPAQSLKEKSGSPIARSDPKREGRELASDEMVLSGCYTKKDHGLKRARQDSEQRVWKYRPMSPDHCQEAHDYTPTGTGSTTRYVARYGGFALRTSFRSFTGCQYQEEKKFKRARQDNEQKIEEKTVEKELNSPECSPATCTEYWPYSSELSPTSPPYVPGWSYSPRSPEYRPRSPHHCQEAQDCTSTGTDSNIRAREDCEQKVDVKRVERELNSPEYWPYSFELSSTTPPYDPRCWSYSPTSPNHCQEAQGTGSNIRARRDSEQRIDEKGAEEELKSPEYSPNWLPNSP</sequence>
<keyword evidence="8" id="KW-0539">Nucleus</keyword>
<keyword evidence="10" id="KW-0240">DNA-directed RNA polymerase</keyword>
<evidence type="ECO:0000256" key="4">
    <source>
        <dbReference type="ARBA" id="ARBA00022737"/>
    </source>
</evidence>
<keyword evidence="6" id="KW-0238">DNA-binding</keyword>
<dbReference type="GO" id="GO:0006366">
    <property type="term" value="P:transcription by RNA polymerase II"/>
    <property type="evidence" value="ECO:0007669"/>
    <property type="project" value="InterPro"/>
</dbReference>
<proteinExistence type="predicted"/>
<reference evidence="10" key="1">
    <citation type="submission" date="2020-01" db="EMBL/GenBank/DDBJ databases">
        <title>Genome sequence of Kobresia littledalei, the first chromosome-level genome in the family Cyperaceae.</title>
        <authorList>
            <person name="Qu G."/>
        </authorList>
    </citation>
    <scope>NUCLEOTIDE SEQUENCE</scope>
    <source>
        <strain evidence="10">C.B.Clarke</strain>
        <tissue evidence="10">Leaf</tissue>
    </source>
</reference>
<evidence type="ECO:0000256" key="1">
    <source>
        <dbReference type="ARBA" id="ARBA00004123"/>
    </source>
</evidence>
<dbReference type="GO" id="GO:0003677">
    <property type="term" value="F:DNA binding"/>
    <property type="evidence" value="ECO:0007669"/>
    <property type="project" value="UniProtKB-KW"/>
</dbReference>
<evidence type="ECO:0000256" key="6">
    <source>
        <dbReference type="ARBA" id="ARBA00023125"/>
    </source>
</evidence>
<accession>A0A833V8I7</accession>
<dbReference type="GO" id="GO:0005634">
    <property type="term" value="C:nucleus"/>
    <property type="evidence" value="ECO:0007669"/>
    <property type="project" value="UniProtKB-SubCell"/>
</dbReference>
<keyword evidence="2" id="KW-0597">Phosphoprotein</keyword>
<evidence type="ECO:0000256" key="9">
    <source>
        <dbReference type="SAM" id="MobiDB-lite"/>
    </source>
</evidence>
<dbReference type="GO" id="GO:0000428">
    <property type="term" value="C:DNA-directed RNA polymerase complex"/>
    <property type="evidence" value="ECO:0007669"/>
    <property type="project" value="UniProtKB-KW"/>
</dbReference>
<feature type="compositionally biased region" description="Basic and acidic residues" evidence="9">
    <location>
        <begin position="261"/>
        <end position="280"/>
    </location>
</feature>
<feature type="region of interest" description="Disordered" evidence="9">
    <location>
        <begin position="1"/>
        <end position="32"/>
    </location>
</feature>